<organism evidence="6 7">
    <name type="scientific">Dactylosporangium fulvum</name>
    <dbReference type="NCBI Taxonomy" id="53359"/>
    <lineage>
        <taxon>Bacteria</taxon>
        <taxon>Bacillati</taxon>
        <taxon>Actinomycetota</taxon>
        <taxon>Actinomycetes</taxon>
        <taxon>Micromonosporales</taxon>
        <taxon>Micromonosporaceae</taxon>
        <taxon>Dactylosporangium</taxon>
    </lineage>
</organism>
<dbReference type="RefSeq" id="WP_259868216.1">
    <property type="nucleotide sequence ID" value="NZ_BAAAST010000180.1"/>
</dbReference>
<dbReference type="InterPro" id="IPR036291">
    <property type="entry name" value="NAD(P)-bd_dom_sf"/>
</dbReference>
<dbReference type="Pfam" id="PF08546">
    <property type="entry name" value="ApbA_C"/>
    <property type="match status" value="1"/>
</dbReference>
<evidence type="ECO:0000313" key="7">
    <source>
        <dbReference type="Proteomes" id="UP001059617"/>
    </source>
</evidence>
<dbReference type="InterPro" id="IPR013332">
    <property type="entry name" value="KPR_N"/>
</dbReference>
<feature type="domain" description="Ketopantoate reductase C-terminal" evidence="5">
    <location>
        <begin position="212"/>
        <end position="308"/>
    </location>
</feature>
<dbReference type="InterPro" id="IPR013752">
    <property type="entry name" value="KPA_reductase"/>
</dbReference>
<evidence type="ECO:0000256" key="1">
    <source>
        <dbReference type="ARBA" id="ARBA00007870"/>
    </source>
</evidence>
<dbReference type="Gene3D" id="1.10.1040.10">
    <property type="entry name" value="N-(1-d-carboxylethyl)-l-norvaline Dehydrogenase, domain 2"/>
    <property type="match status" value="1"/>
</dbReference>
<dbReference type="SUPFAM" id="SSF51735">
    <property type="entry name" value="NAD(P)-binding Rossmann-fold domains"/>
    <property type="match status" value="1"/>
</dbReference>
<dbReference type="InterPro" id="IPR013328">
    <property type="entry name" value="6PGD_dom2"/>
</dbReference>
<sequence length="331" mass="34831">MRYVIVGAGAVGAVLAAQLTRAGTDQILVGRGEHIRRIRDDGLRYILHGRPEVVRVATALHPGEVDLQADDVLVLATKVQDVEDAVRAWAWRPVGGDGPRVAADLPVLTLQNGLDADRIALRRFGRVLGGTILTSAQHLTPGEVRCGALGPIGVLTVGAAPRGLDPALPGLAEDLRRAGYIVQVTDDVSRWKAAKLLFSVRNGLEVLDGDATVRADLGERLVAEARAVLSAAGFGVADTVAERTEDVSAFRPDPASGIAPGQQSTWQSFTRGASSEVDFLNGEIVLLGRLHGVPTPVNAALQRVLGEVEARRLPPSAVPLHEVLAHVGSPA</sequence>
<protein>
    <submittedName>
        <fullName evidence="6">Ketopantoate reductase family protein</fullName>
    </submittedName>
</protein>
<keyword evidence="7" id="KW-1185">Reference proteome</keyword>
<evidence type="ECO:0000313" key="6">
    <source>
        <dbReference type="EMBL" id="UWP87549.1"/>
    </source>
</evidence>
<dbReference type="PANTHER" id="PTHR43765:SF2">
    <property type="entry name" value="2-DEHYDROPANTOATE 2-REDUCTASE"/>
    <property type="match status" value="1"/>
</dbReference>
<evidence type="ECO:0000259" key="4">
    <source>
        <dbReference type="Pfam" id="PF02558"/>
    </source>
</evidence>
<evidence type="ECO:0000259" key="5">
    <source>
        <dbReference type="Pfam" id="PF08546"/>
    </source>
</evidence>
<dbReference type="SUPFAM" id="SSF48179">
    <property type="entry name" value="6-phosphogluconate dehydrogenase C-terminal domain-like"/>
    <property type="match status" value="1"/>
</dbReference>
<dbReference type="InterPro" id="IPR008927">
    <property type="entry name" value="6-PGluconate_DH-like_C_sf"/>
</dbReference>
<dbReference type="Pfam" id="PF02558">
    <property type="entry name" value="ApbA"/>
    <property type="match status" value="1"/>
</dbReference>
<reference evidence="6" key="1">
    <citation type="submission" date="2021-04" db="EMBL/GenBank/DDBJ databases">
        <authorList>
            <person name="Hartkoorn R.C."/>
            <person name="Beaudoing E."/>
            <person name="Hot D."/>
        </authorList>
    </citation>
    <scope>NUCLEOTIDE SEQUENCE</scope>
    <source>
        <strain evidence="6">NRRL B-16292</strain>
    </source>
</reference>
<keyword evidence="2" id="KW-0521">NADP</keyword>
<reference evidence="6" key="2">
    <citation type="submission" date="2022-09" db="EMBL/GenBank/DDBJ databases">
        <title>Biosynthetic gene clusters of Dactylosporangioum fulvum.</title>
        <authorList>
            <person name="Caradec T."/>
        </authorList>
    </citation>
    <scope>NUCLEOTIDE SEQUENCE</scope>
    <source>
        <strain evidence="6">NRRL B-16292</strain>
    </source>
</reference>
<accession>A0ABY5WD84</accession>
<feature type="domain" description="Ketopantoate reductase N-terminal" evidence="4">
    <location>
        <begin position="4"/>
        <end position="151"/>
    </location>
</feature>
<dbReference type="PANTHER" id="PTHR43765">
    <property type="entry name" value="2-DEHYDROPANTOATE 2-REDUCTASE-RELATED"/>
    <property type="match status" value="1"/>
</dbReference>
<dbReference type="Proteomes" id="UP001059617">
    <property type="component" value="Chromosome"/>
</dbReference>
<dbReference type="Gene3D" id="3.40.50.720">
    <property type="entry name" value="NAD(P)-binding Rossmann-like Domain"/>
    <property type="match status" value="1"/>
</dbReference>
<gene>
    <name evidence="6" type="ORF">Dfulv_27530</name>
</gene>
<evidence type="ECO:0000256" key="3">
    <source>
        <dbReference type="ARBA" id="ARBA00023002"/>
    </source>
</evidence>
<proteinExistence type="inferred from homology"/>
<dbReference type="InterPro" id="IPR050838">
    <property type="entry name" value="Ketopantoate_reductase"/>
</dbReference>
<comment type="similarity">
    <text evidence="1">Belongs to the ketopantoate reductase family.</text>
</comment>
<keyword evidence="3" id="KW-0560">Oxidoreductase</keyword>
<evidence type="ECO:0000256" key="2">
    <source>
        <dbReference type="ARBA" id="ARBA00022857"/>
    </source>
</evidence>
<dbReference type="EMBL" id="CP073720">
    <property type="protein sequence ID" value="UWP87549.1"/>
    <property type="molecule type" value="Genomic_DNA"/>
</dbReference>
<name>A0ABY5WD84_9ACTN</name>